<organism evidence="2 3">
    <name type="scientific">Mycolicibacterium sphagni</name>
    <dbReference type="NCBI Taxonomy" id="1786"/>
    <lineage>
        <taxon>Bacteria</taxon>
        <taxon>Bacillati</taxon>
        <taxon>Actinomycetota</taxon>
        <taxon>Actinomycetes</taxon>
        <taxon>Mycobacteriales</taxon>
        <taxon>Mycobacteriaceae</taxon>
        <taxon>Mycolicibacterium</taxon>
    </lineage>
</organism>
<evidence type="ECO:0000259" key="1">
    <source>
        <dbReference type="PROSITE" id="PS50995"/>
    </source>
</evidence>
<accession>A0ABX2JXF6</accession>
<comment type="caution">
    <text evidence="2">The sequence shown here is derived from an EMBL/GenBank/DDBJ whole genome shotgun (WGS) entry which is preliminary data.</text>
</comment>
<proteinExistence type="predicted"/>
<sequence length="202" mass="22408">MHHDDADSGSSAQYPLCFPGVEDPLPRRGWEPNAGNAGRSAYQRYLSLGFDELEASAWLHFESVAMALQSVVNRGLMQHHKLSLADVQLLAHLKSSGPRQMGTLAEMLMVTPSALTQQIQRLERRRLVRRDASSDDGRRVLATITKEGVRSTTASLETYARLVRAHFLDELSRRQMIALGDGCRRISARLKAADATLDLPDS</sequence>
<gene>
    <name evidence="2" type="ORF">FEG63_23065</name>
</gene>
<name>A0ABX2JXF6_9MYCO</name>
<dbReference type="InterPro" id="IPR000835">
    <property type="entry name" value="HTH_MarR-typ"/>
</dbReference>
<dbReference type="Pfam" id="PF12802">
    <property type="entry name" value="MarR_2"/>
    <property type="match status" value="1"/>
</dbReference>
<evidence type="ECO:0000313" key="3">
    <source>
        <dbReference type="Proteomes" id="UP000708347"/>
    </source>
</evidence>
<dbReference type="PANTHER" id="PTHR33164">
    <property type="entry name" value="TRANSCRIPTIONAL REGULATOR, MARR FAMILY"/>
    <property type="match status" value="1"/>
</dbReference>
<dbReference type="Gene3D" id="1.10.10.10">
    <property type="entry name" value="Winged helix-like DNA-binding domain superfamily/Winged helix DNA-binding domain"/>
    <property type="match status" value="1"/>
</dbReference>
<dbReference type="InterPro" id="IPR036390">
    <property type="entry name" value="WH_DNA-bd_sf"/>
</dbReference>
<feature type="domain" description="HTH marR-type" evidence="1">
    <location>
        <begin position="54"/>
        <end position="188"/>
    </location>
</feature>
<evidence type="ECO:0000313" key="2">
    <source>
        <dbReference type="EMBL" id="NTY62421.1"/>
    </source>
</evidence>
<protein>
    <submittedName>
        <fullName evidence="2">Winged helix-turn-helix transcriptional regulator</fullName>
    </submittedName>
</protein>
<reference evidence="2 3" key="1">
    <citation type="submission" date="2019-05" db="EMBL/GenBank/DDBJ databases">
        <title>Mycolicibacterium sphagni ENV482 genome assembly.</title>
        <authorList>
            <person name="Chen W."/>
            <person name="Faulkner N.W."/>
            <person name="Hyman M.R."/>
        </authorList>
    </citation>
    <scope>NUCLEOTIDE SEQUENCE [LARGE SCALE GENOMIC DNA]</scope>
    <source>
        <strain evidence="2 3">ENV482</strain>
    </source>
</reference>
<dbReference type="InterPro" id="IPR036388">
    <property type="entry name" value="WH-like_DNA-bd_sf"/>
</dbReference>
<dbReference type="SUPFAM" id="SSF46785">
    <property type="entry name" value="Winged helix' DNA-binding domain"/>
    <property type="match status" value="1"/>
</dbReference>
<dbReference type="Proteomes" id="UP000708347">
    <property type="component" value="Unassembled WGS sequence"/>
</dbReference>
<dbReference type="SMART" id="SM00347">
    <property type="entry name" value="HTH_MARR"/>
    <property type="match status" value="1"/>
</dbReference>
<dbReference type="PROSITE" id="PS50995">
    <property type="entry name" value="HTH_MARR_2"/>
    <property type="match status" value="1"/>
</dbReference>
<dbReference type="PANTHER" id="PTHR33164:SF99">
    <property type="entry name" value="MARR FAMILY REGULATORY PROTEIN"/>
    <property type="match status" value="1"/>
</dbReference>
<dbReference type="InterPro" id="IPR039422">
    <property type="entry name" value="MarR/SlyA-like"/>
</dbReference>
<keyword evidence="3" id="KW-1185">Reference proteome</keyword>
<dbReference type="EMBL" id="VBSB01000015">
    <property type="protein sequence ID" value="NTY62421.1"/>
    <property type="molecule type" value="Genomic_DNA"/>
</dbReference>